<keyword evidence="6" id="KW-1185">Reference proteome</keyword>
<accession>A0A0G2EBD1</accession>
<evidence type="ECO:0000313" key="6">
    <source>
        <dbReference type="Proteomes" id="UP001430584"/>
    </source>
</evidence>
<protein>
    <submittedName>
        <fullName evidence="2">Putative calcofluor white hypersensitive protein</fullName>
    </submittedName>
</protein>
<dbReference type="EMBL" id="MSZU01000074">
    <property type="protein sequence ID" value="OMP88782.1"/>
    <property type="molecule type" value="Genomic_DNA"/>
</dbReference>
<dbReference type="EMBL" id="LAQI01000102">
    <property type="protein sequence ID" value="KKY20277.1"/>
    <property type="molecule type" value="Genomic_DNA"/>
</dbReference>
<reference evidence="1 6" key="4">
    <citation type="submission" date="2024-02" db="EMBL/GenBank/DDBJ databases">
        <title>De novo assembly and annotation of 12 fungi associated with fruit tree decline syndrome in Ontario, Canada.</title>
        <authorList>
            <person name="Sulman M."/>
            <person name="Ellouze W."/>
            <person name="Ilyukhin E."/>
        </authorList>
    </citation>
    <scope>NUCLEOTIDE SEQUENCE [LARGE SCALE GENOMIC DNA]</scope>
    <source>
        <strain evidence="1 6">FDS-637</strain>
    </source>
</reference>
<organism evidence="2 4">
    <name type="scientific">Diplodia seriata</name>
    <dbReference type="NCBI Taxonomy" id="420778"/>
    <lineage>
        <taxon>Eukaryota</taxon>
        <taxon>Fungi</taxon>
        <taxon>Dikarya</taxon>
        <taxon>Ascomycota</taxon>
        <taxon>Pezizomycotina</taxon>
        <taxon>Dothideomycetes</taxon>
        <taxon>Dothideomycetes incertae sedis</taxon>
        <taxon>Botryosphaeriales</taxon>
        <taxon>Botryosphaeriaceae</taxon>
        <taxon>Diplodia</taxon>
    </lineage>
</organism>
<evidence type="ECO:0000313" key="4">
    <source>
        <dbReference type="Proteomes" id="UP000034182"/>
    </source>
</evidence>
<dbReference type="Proteomes" id="UP001430584">
    <property type="component" value="Unassembled WGS sequence"/>
</dbReference>
<dbReference type="OrthoDB" id="5355126at2759"/>
<reference evidence="3 5" key="3">
    <citation type="submission" date="2017-01" db="EMBL/GenBank/DDBJ databases">
        <title>Draft genome sequence of Diplodia seriata F98.1, a fungal species involved in grapevine trunk diseases.</title>
        <authorList>
            <person name="Robert-Siegwald G."/>
            <person name="Vallet J."/>
            <person name="Abou-Mansour E."/>
            <person name="Xu J."/>
            <person name="Rey P."/>
            <person name="Bertsch C."/>
            <person name="Rego C."/>
            <person name="Larignon P."/>
            <person name="Fontaine F."/>
            <person name="Lebrun M.-H."/>
        </authorList>
    </citation>
    <scope>NUCLEOTIDE SEQUENCE [LARGE SCALE GENOMIC DNA]</scope>
    <source>
        <strain evidence="3 5">F98.1</strain>
    </source>
</reference>
<evidence type="ECO:0000313" key="2">
    <source>
        <dbReference type="EMBL" id="KKY20277.1"/>
    </source>
</evidence>
<evidence type="ECO:0000313" key="1">
    <source>
        <dbReference type="EMBL" id="KAL0261677.1"/>
    </source>
</evidence>
<evidence type="ECO:0000313" key="5">
    <source>
        <dbReference type="Proteomes" id="UP000190776"/>
    </source>
</evidence>
<dbReference type="AlphaFoldDB" id="A0A0G2EBD1"/>
<name>A0A0G2EBD1_9PEZI</name>
<reference evidence="2 4" key="1">
    <citation type="submission" date="2015-03" db="EMBL/GenBank/DDBJ databases">
        <authorList>
            <person name="Morales-Cruz A."/>
            <person name="Amrine K.C."/>
            <person name="Cantu D."/>
        </authorList>
    </citation>
    <scope>NUCLEOTIDE SEQUENCE [LARGE SCALE GENOMIC DNA]</scope>
    <source>
        <strain evidence="2">DS831</strain>
    </source>
</reference>
<gene>
    <name evidence="3" type="ORF">BK809_0005503</name>
    <name evidence="1" type="ORF">SLS55_003107</name>
    <name evidence="2" type="ORF">UCDDS831_g04911</name>
</gene>
<dbReference type="Proteomes" id="UP000190776">
    <property type="component" value="Unassembled WGS sequence"/>
</dbReference>
<dbReference type="Proteomes" id="UP000034182">
    <property type="component" value="Unassembled WGS sequence"/>
</dbReference>
<reference evidence="2 4" key="2">
    <citation type="submission" date="2015-05" db="EMBL/GenBank/DDBJ databases">
        <title>Distinctive expansion of gene families associated with plant cell wall degradation and secondary metabolism in the genomes of grapevine trunk pathogens.</title>
        <authorList>
            <person name="Lawrence D.P."/>
            <person name="Travadon R."/>
            <person name="Rolshausen P.E."/>
            <person name="Baumgartner K."/>
        </authorList>
    </citation>
    <scope>NUCLEOTIDE SEQUENCE [LARGE SCALE GENOMIC DNA]</scope>
    <source>
        <strain evidence="2">DS831</strain>
    </source>
</reference>
<sequence length="144" mass="15425">MAARRGGSRIGIYGGLAAAGGIGYYLYQAGGSPKLAEKEFEHDASRLSSKIKSELPGREKEAKTSAKVLGEEAGQTVDRTIAEAKATTSKVDEKLEAYRAQADKKIGDVSAKTAKDLHSAVDKFDKTVEDKAAQSKSWLSGWFK</sequence>
<evidence type="ECO:0000313" key="3">
    <source>
        <dbReference type="EMBL" id="OMP88782.1"/>
    </source>
</evidence>
<dbReference type="EMBL" id="JAJVCZ030000003">
    <property type="protein sequence ID" value="KAL0261677.1"/>
    <property type="molecule type" value="Genomic_DNA"/>
</dbReference>
<comment type="caution">
    <text evidence="2">The sequence shown here is derived from an EMBL/GenBank/DDBJ whole genome shotgun (WGS) entry which is preliminary data.</text>
</comment>
<proteinExistence type="predicted"/>